<accession>A0A1V9ZG74</accession>
<evidence type="ECO:0000256" key="8">
    <source>
        <dbReference type="ARBA" id="ARBA00023136"/>
    </source>
</evidence>
<dbReference type="OrthoDB" id="66620at2759"/>
<dbReference type="SUPFAM" id="SSF52540">
    <property type="entry name" value="P-loop containing nucleoside triphosphate hydrolases"/>
    <property type="match status" value="2"/>
</dbReference>
<feature type="transmembrane region" description="Helical" evidence="10">
    <location>
        <begin position="1197"/>
        <end position="1224"/>
    </location>
</feature>
<dbReference type="STRING" id="1202772.A0A1V9ZG74"/>
<dbReference type="FunFam" id="3.40.50.300:FF:000289">
    <property type="entry name" value="ABC transporter G family member 31"/>
    <property type="match status" value="1"/>
</dbReference>
<dbReference type="Proteomes" id="UP000243579">
    <property type="component" value="Unassembled WGS sequence"/>
</dbReference>
<evidence type="ECO:0000256" key="9">
    <source>
        <dbReference type="SAM" id="MobiDB-lite"/>
    </source>
</evidence>
<feature type="transmembrane region" description="Helical" evidence="10">
    <location>
        <begin position="721"/>
        <end position="739"/>
    </location>
</feature>
<feature type="transmembrane region" description="Helical" evidence="10">
    <location>
        <begin position="682"/>
        <end position="701"/>
    </location>
</feature>
<dbReference type="InterPro" id="IPR027417">
    <property type="entry name" value="P-loop_NTPase"/>
</dbReference>
<keyword evidence="4 10" id="KW-0812">Transmembrane</keyword>
<keyword evidence="5" id="KW-0547">Nucleotide-binding</keyword>
<evidence type="ECO:0000256" key="10">
    <source>
        <dbReference type="SAM" id="Phobius"/>
    </source>
</evidence>
<dbReference type="InterPro" id="IPR017871">
    <property type="entry name" value="ABC_transporter-like_CS"/>
</dbReference>
<dbReference type="SMART" id="SM00382">
    <property type="entry name" value="AAA"/>
    <property type="match status" value="2"/>
</dbReference>
<sequence length="1381" mass="151975">MADTAAPTTDGAPAGLDPGPQASGGPLTNPAATSEAKDAEELPRVPICVRQLSLSLPEGENFGFEADIPRVYSDMHFKGMQDPYMASAIAMSTLNAASVDTMLSGGLKKFFEKYNKLSTSVNVQLQTPEIRFTNLSYTAQSAADSLTTGTVGSYLRRFLFPLCCTPPSVEKTVLHPMSGIIPPGTMTLLLASPGAGKSTFLKALANKLSTKNATLDGSVTYSGLAPDQLDLRKLVGLVDQRDNHCATLTVRETLKFADRCLNGDPSKLKQSSDKRTEKLADIASLRTELYLHILGLTNCADTVVGDALLRGVSGGERKRVTVGEMLVGGQSIFLCDEISTGLDSAATFDIVNALHTWTKALGGSCIVALLQPPPEVVELFDDILMLSEGHLVYHGPRTSTLPYFQTLGFTCPPRTDPSDFLLEVVSGRGQKYASADGAGPATAAAFGKAFVASRLHEVVKLRLRNGELLHDVTGVKRVAFLARRTKRFGLAFWASTLVVLRRQRMLLLRDTALLMGKFTEACVEGLLLGIVYLNCDTSLYLRMCFFAIAVFQRQAWQRITISFAVRSVFYKQRSRNFFRTSSYAIADAIVQIPLNLCVSVVLGTIFYFMSGLSRETTVYFTCLAILVVFQHAIGAYFTLLSSAAPTLTVAQALAGASIIFFLLFSGNIILSDLIPSYWRWMYWFNPLAWALRAIMLNEFYATRYTDTQRAAFLNTFQIREGVEYVWIGLLVLFGYYILFTTINAMTLHYVRYDDHVSAATAPPPADESLTAVAVDAATELPFYPARIAVRDLDYFATLPSGEEKQLLHHVTATFAPGTMTALMGSSGAGKTTFMDVLAGRKTGGRIVGDIYINGEPKNPLTFSRVAGYCEQMDIHSEKATVREALEFSAFLRLPQALALSAKVGLVRETLILLELTPIAHERVLNLSVEQKKRLTIGVEVVANPSILFLDEPTSGLDARSAQIVMRGVQSIARTGRTIVCTIHQPSIQIFELFDSLLLLQKGGRVAFFGELGADSEKLLEYFHAIPGTEKIQPLYNPATYMLEVIGAGIGRKDIKNYADAYAASALCAANRATAETMLRPSSDFVVLSSLRFDPIATGLGNQSRWLVERTVKMYWRSPAYNFVRLVLYPVFAVIFGSTFYKLPRATMAHVNSHVGLIYNSIDLIGVINMMTVLDMACSERAVFYRERMSNYYSPLPYAISMHVAELPYLLTVSISFVVIEYWMVGWYDDAATFFFFWFIYFLYISLCTFTGQWMSVLMPNIKVANVAVGAISCIFNLFGGFLLPYVRMDLGYKWLTWIVPSSYTLNVLVGRVVSSCDGGVGPGCGAITVAGTNMSINSYVTTKFGYDPTQRYSSSGALLIEWAILQLCIYLTLRFVCHLKR</sequence>
<feature type="transmembrane region" description="Helical" evidence="10">
    <location>
        <begin position="1122"/>
        <end position="1140"/>
    </location>
</feature>
<proteinExistence type="inferred from homology"/>
<dbReference type="GO" id="GO:0016020">
    <property type="term" value="C:membrane"/>
    <property type="evidence" value="ECO:0007669"/>
    <property type="project" value="UniProtKB-SubCell"/>
</dbReference>
<dbReference type="Gene3D" id="3.40.50.300">
    <property type="entry name" value="P-loop containing nucleotide triphosphate hydrolases"/>
    <property type="match status" value="2"/>
</dbReference>
<dbReference type="EMBL" id="JNBR01000124">
    <property type="protein sequence ID" value="OQR96986.1"/>
    <property type="molecule type" value="Genomic_DNA"/>
</dbReference>
<dbReference type="Pfam" id="PF00005">
    <property type="entry name" value="ABC_tran"/>
    <property type="match status" value="2"/>
</dbReference>
<protein>
    <submittedName>
        <fullName evidence="12">ATP-binding Cassette (ABC) Superfamily</fullName>
    </submittedName>
</protein>
<feature type="compositionally biased region" description="Low complexity" evidence="9">
    <location>
        <begin position="1"/>
        <end position="15"/>
    </location>
</feature>
<keyword evidence="8 10" id="KW-0472">Membrane</keyword>
<dbReference type="InterPro" id="IPR043926">
    <property type="entry name" value="ABCG_dom"/>
</dbReference>
<reference evidence="12 13" key="1">
    <citation type="journal article" date="2014" name="Genome Biol. Evol.">
        <title>The secreted proteins of Achlya hypogyna and Thraustotheca clavata identify the ancestral oomycete secretome and reveal gene acquisitions by horizontal gene transfer.</title>
        <authorList>
            <person name="Misner I."/>
            <person name="Blouin N."/>
            <person name="Leonard G."/>
            <person name="Richards T.A."/>
            <person name="Lane C.E."/>
        </authorList>
    </citation>
    <scope>NUCLEOTIDE SEQUENCE [LARGE SCALE GENOMIC DNA]</scope>
    <source>
        <strain evidence="12 13">ATCC 48635</strain>
    </source>
</reference>
<keyword evidence="7 10" id="KW-1133">Transmembrane helix</keyword>
<dbReference type="PANTHER" id="PTHR19241">
    <property type="entry name" value="ATP-BINDING CASSETTE TRANSPORTER"/>
    <property type="match status" value="1"/>
</dbReference>
<comment type="similarity">
    <text evidence="2">Belongs to the ABC transporter superfamily. ABCG family. PDR (TC 3.A.1.205) subfamily.</text>
</comment>
<dbReference type="PROSITE" id="PS00211">
    <property type="entry name" value="ABC_TRANSPORTER_1"/>
    <property type="match status" value="1"/>
</dbReference>
<dbReference type="InterPro" id="IPR034003">
    <property type="entry name" value="ABCG_PDR_2"/>
</dbReference>
<gene>
    <name evidence="12" type="ORF">ACHHYP_12916</name>
</gene>
<evidence type="ECO:0000256" key="1">
    <source>
        <dbReference type="ARBA" id="ARBA00004141"/>
    </source>
</evidence>
<dbReference type="InterPro" id="IPR003439">
    <property type="entry name" value="ABC_transporter-like_ATP-bd"/>
</dbReference>
<feature type="transmembrane region" description="Helical" evidence="10">
    <location>
        <begin position="1356"/>
        <end position="1377"/>
    </location>
</feature>
<evidence type="ECO:0000256" key="4">
    <source>
        <dbReference type="ARBA" id="ARBA00022692"/>
    </source>
</evidence>
<feature type="domain" description="ABC transporter" evidence="11">
    <location>
        <begin position="789"/>
        <end position="1027"/>
    </location>
</feature>
<name>A0A1V9ZG74_ACHHY</name>
<evidence type="ECO:0000256" key="2">
    <source>
        <dbReference type="ARBA" id="ARBA00006012"/>
    </source>
</evidence>
<evidence type="ECO:0000259" key="11">
    <source>
        <dbReference type="PROSITE" id="PS50893"/>
    </source>
</evidence>
<dbReference type="Pfam" id="PF01061">
    <property type="entry name" value="ABC2_membrane"/>
    <property type="match status" value="2"/>
</dbReference>
<evidence type="ECO:0000256" key="5">
    <source>
        <dbReference type="ARBA" id="ARBA00022741"/>
    </source>
</evidence>
<dbReference type="GO" id="GO:0005524">
    <property type="term" value="F:ATP binding"/>
    <property type="evidence" value="ECO:0007669"/>
    <property type="project" value="UniProtKB-KW"/>
</dbReference>
<comment type="caution">
    <text evidence="12">The sequence shown here is derived from an EMBL/GenBank/DDBJ whole genome shotgun (WGS) entry which is preliminary data.</text>
</comment>
<evidence type="ECO:0000313" key="13">
    <source>
        <dbReference type="Proteomes" id="UP000243579"/>
    </source>
</evidence>
<dbReference type="CDD" id="cd03232">
    <property type="entry name" value="ABCG_PDR_domain2"/>
    <property type="match status" value="1"/>
</dbReference>
<organism evidence="12 13">
    <name type="scientific">Achlya hypogyna</name>
    <name type="common">Oomycete</name>
    <name type="synonym">Protoachlya hypogyna</name>
    <dbReference type="NCBI Taxonomy" id="1202772"/>
    <lineage>
        <taxon>Eukaryota</taxon>
        <taxon>Sar</taxon>
        <taxon>Stramenopiles</taxon>
        <taxon>Oomycota</taxon>
        <taxon>Saprolegniomycetes</taxon>
        <taxon>Saprolegniales</taxon>
        <taxon>Achlyaceae</taxon>
        <taxon>Achlya</taxon>
    </lineage>
</organism>
<evidence type="ECO:0000256" key="6">
    <source>
        <dbReference type="ARBA" id="ARBA00022840"/>
    </source>
</evidence>
<dbReference type="InterPro" id="IPR013525">
    <property type="entry name" value="ABC2_TM"/>
</dbReference>
<evidence type="ECO:0000313" key="12">
    <source>
        <dbReference type="EMBL" id="OQR96986.1"/>
    </source>
</evidence>
<feature type="region of interest" description="Disordered" evidence="9">
    <location>
        <begin position="1"/>
        <end position="40"/>
    </location>
</feature>
<comment type="subcellular location">
    <subcellularLocation>
        <location evidence="1">Membrane</location>
        <topology evidence="1">Multi-pass membrane protein</topology>
    </subcellularLocation>
</comment>
<dbReference type="InterPro" id="IPR003593">
    <property type="entry name" value="AAA+_ATPase"/>
</dbReference>
<feature type="transmembrane region" description="Helical" evidence="10">
    <location>
        <begin position="649"/>
        <end position="670"/>
    </location>
</feature>
<dbReference type="PROSITE" id="PS50893">
    <property type="entry name" value="ABC_TRANSPORTER_2"/>
    <property type="match status" value="2"/>
</dbReference>
<keyword evidence="3" id="KW-0813">Transport</keyword>
<keyword evidence="6 12" id="KW-0067">ATP-binding</keyword>
<feature type="transmembrane region" description="Helical" evidence="10">
    <location>
        <begin position="1263"/>
        <end position="1286"/>
    </location>
</feature>
<feature type="transmembrane region" description="Helical" evidence="10">
    <location>
        <begin position="1230"/>
        <end position="1251"/>
    </location>
</feature>
<feature type="transmembrane region" description="Helical" evidence="10">
    <location>
        <begin position="1156"/>
        <end position="1176"/>
    </location>
</feature>
<dbReference type="Pfam" id="PF19055">
    <property type="entry name" value="ABC2_membrane_7"/>
    <property type="match status" value="1"/>
</dbReference>
<keyword evidence="13" id="KW-1185">Reference proteome</keyword>
<feature type="domain" description="ABC transporter" evidence="11">
    <location>
        <begin position="130"/>
        <end position="413"/>
    </location>
</feature>
<feature type="transmembrane region" description="Helical" evidence="10">
    <location>
        <begin position="588"/>
        <end position="609"/>
    </location>
</feature>
<evidence type="ECO:0000256" key="7">
    <source>
        <dbReference type="ARBA" id="ARBA00022989"/>
    </source>
</evidence>
<dbReference type="GO" id="GO:0140359">
    <property type="term" value="F:ABC-type transporter activity"/>
    <property type="evidence" value="ECO:0007669"/>
    <property type="project" value="InterPro"/>
</dbReference>
<feature type="transmembrane region" description="Helical" evidence="10">
    <location>
        <begin position="616"/>
        <end position="637"/>
    </location>
</feature>
<evidence type="ECO:0000256" key="3">
    <source>
        <dbReference type="ARBA" id="ARBA00022448"/>
    </source>
</evidence>
<dbReference type="GO" id="GO:0016887">
    <property type="term" value="F:ATP hydrolysis activity"/>
    <property type="evidence" value="ECO:0007669"/>
    <property type="project" value="InterPro"/>
</dbReference>